<gene>
    <name evidence="9" type="ORF">ONE63_002293</name>
</gene>
<sequence length="547" mass="60372">MIANTSGVLLRTMLFLVQNNHVMADKRVDTNTLYHIKTGESHATTKCFGNMTEYGCYSLGEPWTSEARPISLYPEPPEVLDVQYCLFTRRNRTCQLLEVTEPTSLYRSSLVPGHHTYLLAHGFIESGDKPWIQLMKDRLLERADVNVIIVDWGRGSGPPYNQAVANIRMVGYITAWLLFRMKMAVGLNPELCHIIGHSLGAHLAGYAGYHLRQDFGLKLGRITGMDPAQPHFSTTDPVVRLDPTDAVFVDVIHTDAIDQVTGGFGIEEPIGHLDFYPNGGNNQPGCEQNIFSFISQEDGSLFKGIKKFIGCNHVRAHEFFSETILRSHTSCGFWGVECSSYDKFMNGSCFACTPPSSSHRAVVLQGLGHGNKGARTGPLCAKMGLEAGQKRFQHAGRPVRLYLLTGAESPFCKWLYLITVQLSSSNKSVTDGGEVGKINVSLRGDAGVAKDMHLYDRETYLAPGSAHQRVVSGARVGTLHSVTITFEYVTSVNPLTWRFFEVTKIHLASITVESLSVHGKERLKLCTKDDTLVSGKPITLTRANDCG</sequence>
<dbReference type="GO" id="GO:0016298">
    <property type="term" value="F:lipase activity"/>
    <property type="evidence" value="ECO:0007669"/>
    <property type="project" value="InterPro"/>
</dbReference>
<dbReference type="CDD" id="cd00707">
    <property type="entry name" value="Pancreat_lipase_like"/>
    <property type="match status" value="1"/>
</dbReference>
<dbReference type="AlphaFoldDB" id="A0AAV7XC74"/>
<feature type="binding site" evidence="5">
    <location>
        <position position="242"/>
    </location>
    <ligand>
        <name>Ca(2+)</name>
        <dbReference type="ChEBI" id="CHEBI:29108"/>
    </ligand>
</feature>
<evidence type="ECO:0000313" key="9">
    <source>
        <dbReference type="EMBL" id="KAJ1521962.1"/>
    </source>
</evidence>
<feature type="active site" description="Charge relay system" evidence="4">
    <location>
        <position position="226"/>
    </location>
</feature>
<keyword evidence="5" id="KW-0479">Metal-binding</keyword>
<dbReference type="PANTHER" id="PTHR11610:SF185">
    <property type="entry name" value="LD47264P"/>
    <property type="match status" value="1"/>
</dbReference>
<protein>
    <recommendedName>
        <fullName evidence="8">Lipase domain-containing protein</fullName>
    </recommendedName>
</protein>
<evidence type="ECO:0000256" key="6">
    <source>
        <dbReference type="RuleBase" id="RU004262"/>
    </source>
</evidence>
<organism evidence="9 10">
    <name type="scientific">Megalurothrips usitatus</name>
    <name type="common">bean blossom thrips</name>
    <dbReference type="NCBI Taxonomy" id="439358"/>
    <lineage>
        <taxon>Eukaryota</taxon>
        <taxon>Metazoa</taxon>
        <taxon>Ecdysozoa</taxon>
        <taxon>Arthropoda</taxon>
        <taxon>Hexapoda</taxon>
        <taxon>Insecta</taxon>
        <taxon>Pterygota</taxon>
        <taxon>Neoptera</taxon>
        <taxon>Paraneoptera</taxon>
        <taxon>Thysanoptera</taxon>
        <taxon>Terebrantia</taxon>
        <taxon>Thripoidea</taxon>
        <taxon>Thripidae</taxon>
        <taxon>Megalurothrips</taxon>
    </lineage>
</organism>
<dbReference type="Pfam" id="PF00151">
    <property type="entry name" value="Lipase"/>
    <property type="match status" value="1"/>
</dbReference>
<evidence type="ECO:0000259" key="8">
    <source>
        <dbReference type="Pfam" id="PF00151"/>
    </source>
</evidence>
<feature type="signal peptide" evidence="7">
    <location>
        <begin position="1"/>
        <end position="24"/>
    </location>
</feature>
<proteinExistence type="inferred from homology"/>
<keyword evidence="3" id="KW-0964">Secreted</keyword>
<comment type="similarity">
    <text evidence="2 6">Belongs to the AB hydrolase superfamily. Lipase family.</text>
</comment>
<dbReference type="GO" id="GO:0016042">
    <property type="term" value="P:lipid catabolic process"/>
    <property type="evidence" value="ECO:0007669"/>
    <property type="project" value="TreeGrafter"/>
</dbReference>
<dbReference type="InterPro" id="IPR000734">
    <property type="entry name" value="TAG_lipase"/>
</dbReference>
<dbReference type="InterPro" id="IPR013818">
    <property type="entry name" value="Lipase"/>
</dbReference>
<evidence type="ECO:0000256" key="7">
    <source>
        <dbReference type="SAM" id="SignalP"/>
    </source>
</evidence>
<evidence type="ECO:0000256" key="2">
    <source>
        <dbReference type="ARBA" id="ARBA00010701"/>
    </source>
</evidence>
<comment type="subcellular location">
    <subcellularLocation>
        <location evidence="1">Secreted</location>
    </subcellularLocation>
</comment>
<feature type="binding site" evidence="5">
    <location>
        <position position="245"/>
    </location>
    <ligand>
        <name>Ca(2+)</name>
        <dbReference type="ChEBI" id="CHEBI:29108"/>
    </ligand>
</feature>
<dbReference type="PANTHER" id="PTHR11610">
    <property type="entry name" value="LIPASE"/>
    <property type="match status" value="1"/>
</dbReference>
<comment type="caution">
    <text evidence="9">The sequence shown here is derived from an EMBL/GenBank/DDBJ whole genome shotgun (WGS) entry which is preliminary data.</text>
</comment>
<dbReference type="GO" id="GO:0046872">
    <property type="term" value="F:metal ion binding"/>
    <property type="evidence" value="ECO:0007669"/>
    <property type="project" value="UniProtKB-KW"/>
</dbReference>
<keyword evidence="7" id="KW-0732">Signal</keyword>
<feature type="active site" description="Nucleophile" evidence="4">
    <location>
        <position position="198"/>
    </location>
</feature>
<feature type="chain" id="PRO_5043529679" description="Lipase domain-containing protein" evidence="7">
    <location>
        <begin position="25"/>
        <end position="547"/>
    </location>
</feature>
<dbReference type="Gene3D" id="2.60.60.20">
    <property type="entry name" value="PLAT/LH2 domain"/>
    <property type="match status" value="1"/>
</dbReference>
<evidence type="ECO:0000256" key="3">
    <source>
        <dbReference type="ARBA" id="ARBA00022525"/>
    </source>
</evidence>
<dbReference type="PRINTS" id="PR00821">
    <property type="entry name" value="TAGLIPASE"/>
</dbReference>
<dbReference type="Gene3D" id="3.40.50.1820">
    <property type="entry name" value="alpha/beta hydrolase"/>
    <property type="match status" value="1"/>
</dbReference>
<dbReference type="InterPro" id="IPR016272">
    <property type="entry name" value="Lipase_LIPH"/>
</dbReference>
<evidence type="ECO:0000313" key="10">
    <source>
        <dbReference type="Proteomes" id="UP001075354"/>
    </source>
</evidence>
<dbReference type="PIRSF" id="PIRSF000865">
    <property type="entry name" value="Lipoprotein_lipase_LIPH"/>
    <property type="match status" value="1"/>
</dbReference>
<dbReference type="SUPFAM" id="SSF53474">
    <property type="entry name" value="alpha/beta-Hydrolases"/>
    <property type="match status" value="1"/>
</dbReference>
<evidence type="ECO:0000256" key="5">
    <source>
        <dbReference type="PIRSR" id="PIRSR000865-2"/>
    </source>
</evidence>
<dbReference type="EMBL" id="JAPTSV010000012">
    <property type="protein sequence ID" value="KAJ1521962.1"/>
    <property type="molecule type" value="Genomic_DNA"/>
</dbReference>
<dbReference type="GO" id="GO:0052689">
    <property type="term" value="F:carboxylic ester hydrolase activity"/>
    <property type="evidence" value="ECO:0007669"/>
    <property type="project" value="InterPro"/>
</dbReference>
<dbReference type="GO" id="GO:0005615">
    <property type="term" value="C:extracellular space"/>
    <property type="evidence" value="ECO:0007669"/>
    <property type="project" value="TreeGrafter"/>
</dbReference>
<keyword evidence="5" id="KW-0106">Calcium</keyword>
<feature type="binding site" evidence="5">
    <location>
        <position position="240"/>
    </location>
    <ligand>
        <name>Ca(2+)</name>
        <dbReference type="ChEBI" id="CHEBI:29108"/>
    </ligand>
</feature>
<feature type="domain" description="Lipase" evidence="8">
    <location>
        <begin position="53"/>
        <end position="411"/>
    </location>
</feature>
<accession>A0AAV7XC74</accession>
<evidence type="ECO:0000256" key="1">
    <source>
        <dbReference type="ARBA" id="ARBA00004613"/>
    </source>
</evidence>
<reference evidence="9" key="1">
    <citation type="submission" date="2022-12" db="EMBL/GenBank/DDBJ databases">
        <title>Chromosome-level genome assembly of the bean flower thrips Megalurothrips usitatus.</title>
        <authorList>
            <person name="Ma L."/>
            <person name="Liu Q."/>
            <person name="Li H."/>
            <person name="Cai W."/>
        </authorList>
    </citation>
    <scope>NUCLEOTIDE SEQUENCE</scope>
    <source>
        <strain evidence="9">Cailab_2022a</strain>
    </source>
</reference>
<keyword evidence="10" id="KW-1185">Reference proteome</keyword>
<evidence type="ECO:0000256" key="4">
    <source>
        <dbReference type="PIRSR" id="PIRSR000865-1"/>
    </source>
</evidence>
<name>A0AAV7XC74_9NEOP</name>
<feature type="active site" description="Charge relay system" evidence="4">
    <location>
        <position position="313"/>
    </location>
</feature>
<dbReference type="InterPro" id="IPR029058">
    <property type="entry name" value="AB_hydrolase_fold"/>
</dbReference>
<dbReference type="InterPro" id="IPR033906">
    <property type="entry name" value="Lipase_N"/>
</dbReference>
<dbReference type="Proteomes" id="UP001075354">
    <property type="component" value="Chromosome 12"/>
</dbReference>